<reference evidence="3" key="1">
    <citation type="submission" date="2017-02" db="UniProtKB">
        <authorList>
            <consortium name="WormBaseParasite"/>
        </authorList>
    </citation>
    <scope>IDENTIFICATION</scope>
</reference>
<proteinExistence type="predicted"/>
<dbReference type="Proteomes" id="UP000036681">
    <property type="component" value="Unplaced"/>
</dbReference>
<dbReference type="WBParaSite" id="ALUE_0000259101-mRNA-1">
    <property type="protein sequence ID" value="ALUE_0000259101-mRNA-1"/>
    <property type="gene ID" value="ALUE_0000259101"/>
</dbReference>
<sequence>MITVAIVQFMLISSVAIAQLRLGVIETDQTLVRLCEIAIDHAIDAGQCSQPIR</sequence>
<keyword evidence="2" id="KW-1185">Reference proteome</keyword>
<feature type="signal peptide" evidence="1">
    <location>
        <begin position="1"/>
        <end position="18"/>
    </location>
</feature>
<accession>A0A0M3HM46</accession>
<evidence type="ECO:0000313" key="3">
    <source>
        <dbReference type="WBParaSite" id="ALUE_0000259101-mRNA-1"/>
    </source>
</evidence>
<dbReference type="AlphaFoldDB" id="A0A0M3HM46"/>
<feature type="chain" id="PRO_5005656464" evidence="1">
    <location>
        <begin position="19"/>
        <end position="53"/>
    </location>
</feature>
<name>A0A0M3HM46_ASCLU</name>
<evidence type="ECO:0000256" key="1">
    <source>
        <dbReference type="SAM" id="SignalP"/>
    </source>
</evidence>
<organism evidence="2 3">
    <name type="scientific">Ascaris lumbricoides</name>
    <name type="common">Giant roundworm</name>
    <dbReference type="NCBI Taxonomy" id="6252"/>
    <lineage>
        <taxon>Eukaryota</taxon>
        <taxon>Metazoa</taxon>
        <taxon>Ecdysozoa</taxon>
        <taxon>Nematoda</taxon>
        <taxon>Chromadorea</taxon>
        <taxon>Rhabditida</taxon>
        <taxon>Spirurina</taxon>
        <taxon>Ascaridomorpha</taxon>
        <taxon>Ascaridoidea</taxon>
        <taxon>Ascarididae</taxon>
        <taxon>Ascaris</taxon>
    </lineage>
</organism>
<protein>
    <submittedName>
        <fullName evidence="3">Lysozyme</fullName>
    </submittedName>
</protein>
<evidence type="ECO:0000313" key="2">
    <source>
        <dbReference type="Proteomes" id="UP000036681"/>
    </source>
</evidence>
<keyword evidence="1" id="KW-0732">Signal</keyword>